<name>A0AAN9SRB1_PSOTE</name>
<reference evidence="2 3" key="1">
    <citation type="submission" date="2024-01" db="EMBL/GenBank/DDBJ databases">
        <title>The genomes of 5 underutilized Papilionoideae crops provide insights into root nodulation and disease resistanc.</title>
        <authorList>
            <person name="Jiang F."/>
        </authorList>
    </citation>
    <scope>NUCLEOTIDE SEQUENCE [LARGE SCALE GENOMIC DNA]</scope>
    <source>
        <strain evidence="2">DUOXIRENSHENG_FW03</strain>
        <tissue evidence="2">Leaves</tissue>
    </source>
</reference>
<gene>
    <name evidence="2" type="ORF">VNO78_14323</name>
</gene>
<dbReference type="EMBL" id="JAYMYS010000003">
    <property type="protein sequence ID" value="KAK7402228.1"/>
    <property type="molecule type" value="Genomic_DNA"/>
</dbReference>
<evidence type="ECO:0000256" key="1">
    <source>
        <dbReference type="SAM" id="Phobius"/>
    </source>
</evidence>
<dbReference type="PANTHER" id="PTHR36707">
    <property type="entry name" value="T20M3.17 PROTEIN"/>
    <property type="match status" value="1"/>
</dbReference>
<keyword evidence="1" id="KW-0812">Transmembrane</keyword>
<keyword evidence="3" id="KW-1185">Reference proteome</keyword>
<organism evidence="2 3">
    <name type="scientific">Psophocarpus tetragonolobus</name>
    <name type="common">Winged bean</name>
    <name type="synonym">Dolichos tetragonolobus</name>
    <dbReference type="NCBI Taxonomy" id="3891"/>
    <lineage>
        <taxon>Eukaryota</taxon>
        <taxon>Viridiplantae</taxon>
        <taxon>Streptophyta</taxon>
        <taxon>Embryophyta</taxon>
        <taxon>Tracheophyta</taxon>
        <taxon>Spermatophyta</taxon>
        <taxon>Magnoliopsida</taxon>
        <taxon>eudicotyledons</taxon>
        <taxon>Gunneridae</taxon>
        <taxon>Pentapetalae</taxon>
        <taxon>rosids</taxon>
        <taxon>fabids</taxon>
        <taxon>Fabales</taxon>
        <taxon>Fabaceae</taxon>
        <taxon>Papilionoideae</taxon>
        <taxon>50 kb inversion clade</taxon>
        <taxon>NPAAA clade</taxon>
        <taxon>indigoferoid/millettioid clade</taxon>
        <taxon>Phaseoleae</taxon>
        <taxon>Psophocarpus</taxon>
    </lineage>
</organism>
<feature type="transmembrane region" description="Helical" evidence="1">
    <location>
        <begin position="68"/>
        <end position="88"/>
    </location>
</feature>
<accession>A0AAN9SRB1</accession>
<comment type="caution">
    <text evidence="2">The sequence shown here is derived from an EMBL/GenBank/DDBJ whole genome shotgun (WGS) entry which is preliminary data.</text>
</comment>
<dbReference type="PANTHER" id="PTHR36707:SF1">
    <property type="entry name" value="T20M3.17 PROTEIN"/>
    <property type="match status" value="1"/>
</dbReference>
<evidence type="ECO:0000313" key="3">
    <source>
        <dbReference type="Proteomes" id="UP001386955"/>
    </source>
</evidence>
<keyword evidence="1" id="KW-1133">Transmembrane helix</keyword>
<dbReference type="Proteomes" id="UP001386955">
    <property type="component" value="Unassembled WGS sequence"/>
</dbReference>
<evidence type="ECO:0000313" key="2">
    <source>
        <dbReference type="EMBL" id="KAK7402228.1"/>
    </source>
</evidence>
<sequence>MRIANGVSLTANGNGCCMAPERKKMDHFCCILRNQVDVICLQVSSDHNRKRHSLSVEGKSYPANAFHLFVNVLLAFWLFLLASSYFLFSRNVNNFGGCSGKNAHKVSSSDRPSSNASTESDATANDAFSCSESSGHCQRISSNKCCSEVCTNCDAYYEISDLDKASYMHSLLDLEDEDSEWLSDSMPCRRSSEDPSTPFCYKGDAYCEISDFKQGSYLHSLLSLDDEDSEWVSDSKSCGCSFENPSTPVSYKCNSYFEISALEKANYMHSLLSLEDEEDSEWFSDSKSFGRSSEEPSTPLSYKCDAYYAISDLDKASYLRSLLSLEDDEDSEWLSDSKHFGGSSEFPSTPLSYKFDAASEISDLDEASYLRSLLSLEDEDSEWLADSKHFVDSSENPSTPLSCKFEAYSEISALDKASYMHSLISLEDEDSEWLSDSKPFGCSSENLSTSLGYKFDVVSEISDFDKASYLHSILSLEDVDSEWLSNLKFFGVSSESISTPLSYKFDAPDISALDKASYMHSLISLEDEDSKWLSDSKSFGCSCENPSTPKSYNCDAFSEISYLDKASYSRSLLSIEDEISDLDKDSYLHSLLSLEDEDPDWFSDSNSYGCSSNNSTPLSYKCDGYYDISDLDKSCYLNSLLSLEDEDSEWLSDSTSRVIGFLSSVSTSSSFTGVQRGNPEDNISAEHLLKTAYVEEELSDDEPLFWPFEGKHNWNSEEPWSSFFNSPRRRFLSDSRSMSARIKECNKEKGDGALSSVNYETSMLSMWAKSSGLECEDLDSTMDLLGKEYFALGREIPIETLMGLKEFDGHEGLGSEFNYVFCWSWTNLQ</sequence>
<protein>
    <submittedName>
        <fullName evidence="2">Uncharacterized protein</fullName>
    </submittedName>
</protein>
<dbReference type="AlphaFoldDB" id="A0AAN9SRB1"/>
<proteinExistence type="predicted"/>
<keyword evidence="1" id="KW-0472">Membrane</keyword>